<evidence type="ECO:0000256" key="2">
    <source>
        <dbReference type="ARBA" id="ARBA00011073"/>
    </source>
</evidence>
<dbReference type="Gramene" id="QL03p034094:mrna">
    <property type="protein sequence ID" value="QL03p034094:mrna"/>
    <property type="gene ID" value="QL03p034094"/>
</dbReference>
<dbReference type="EnsemblPlants" id="QL03p034094:mrna">
    <property type="protein sequence ID" value="QL03p034094:mrna"/>
    <property type="gene ID" value="QL03p034094"/>
</dbReference>
<dbReference type="InterPro" id="IPR036852">
    <property type="entry name" value="Peptidase_S8/S53_dom_sf"/>
</dbReference>
<evidence type="ECO:0000256" key="1">
    <source>
        <dbReference type="ARBA" id="ARBA00004613"/>
    </source>
</evidence>
<protein>
    <submittedName>
        <fullName evidence="4">Uncharacterized protein</fullName>
    </submittedName>
</protein>
<dbReference type="InterPro" id="IPR045051">
    <property type="entry name" value="SBT"/>
</dbReference>
<accession>A0A7N2L7I2</accession>
<sequence>MNSRERDGLSASLTQSEADTIGKNPLVLVVFEDRRHELHTTRSPQFLGLRNQRGLWSDSDYSSDVIIGLLDTEIWPERRSFFNRNLSSVLSGWKGACWWVLGSTGFVG</sequence>
<dbReference type="Proteomes" id="UP000594261">
    <property type="component" value="Chromosome 3"/>
</dbReference>
<evidence type="ECO:0000313" key="5">
    <source>
        <dbReference type="Proteomes" id="UP000594261"/>
    </source>
</evidence>
<dbReference type="GO" id="GO:0004252">
    <property type="term" value="F:serine-type endopeptidase activity"/>
    <property type="evidence" value="ECO:0007669"/>
    <property type="project" value="InterPro"/>
</dbReference>
<dbReference type="Gene3D" id="3.40.50.200">
    <property type="entry name" value="Peptidase S8/S53 domain"/>
    <property type="match status" value="1"/>
</dbReference>
<dbReference type="InParanoid" id="A0A7N2L7I2"/>
<keyword evidence="5" id="KW-1185">Reference proteome</keyword>
<dbReference type="AlphaFoldDB" id="A0A7N2L7I2"/>
<comment type="similarity">
    <text evidence="2">Belongs to the peptidase S8 family.</text>
</comment>
<organism evidence="4 5">
    <name type="scientific">Quercus lobata</name>
    <name type="common">Valley oak</name>
    <dbReference type="NCBI Taxonomy" id="97700"/>
    <lineage>
        <taxon>Eukaryota</taxon>
        <taxon>Viridiplantae</taxon>
        <taxon>Streptophyta</taxon>
        <taxon>Embryophyta</taxon>
        <taxon>Tracheophyta</taxon>
        <taxon>Spermatophyta</taxon>
        <taxon>Magnoliopsida</taxon>
        <taxon>eudicotyledons</taxon>
        <taxon>Gunneridae</taxon>
        <taxon>Pentapetalae</taxon>
        <taxon>rosids</taxon>
        <taxon>fabids</taxon>
        <taxon>Fagales</taxon>
        <taxon>Fagaceae</taxon>
        <taxon>Quercus</taxon>
    </lineage>
</organism>
<dbReference type="GO" id="GO:0005576">
    <property type="term" value="C:extracellular region"/>
    <property type="evidence" value="ECO:0007669"/>
    <property type="project" value="UniProtKB-SubCell"/>
</dbReference>
<evidence type="ECO:0000313" key="4">
    <source>
        <dbReference type="EnsemblPlants" id="QL03p034094:mrna"/>
    </source>
</evidence>
<dbReference type="EMBL" id="LRBV02000003">
    <property type="status" value="NOT_ANNOTATED_CDS"/>
    <property type="molecule type" value="Genomic_DNA"/>
</dbReference>
<reference evidence="4" key="2">
    <citation type="submission" date="2021-01" db="UniProtKB">
        <authorList>
            <consortium name="EnsemblPlants"/>
        </authorList>
    </citation>
    <scope>IDENTIFICATION</scope>
</reference>
<name>A0A7N2L7I2_QUELO</name>
<dbReference type="PANTHER" id="PTHR10795">
    <property type="entry name" value="PROPROTEIN CONVERTASE SUBTILISIN/KEXIN"/>
    <property type="match status" value="1"/>
</dbReference>
<dbReference type="SUPFAM" id="SSF52743">
    <property type="entry name" value="Subtilisin-like"/>
    <property type="match status" value="1"/>
</dbReference>
<dbReference type="GO" id="GO:0006508">
    <property type="term" value="P:proteolysis"/>
    <property type="evidence" value="ECO:0007669"/>
    <property type="project" value="InterPro"/>
</dbReference>
<comment type="subcellular location">
    <subcellularLocation>
        <location evidence="1">Secreted</location>
    </subcellularLocation>
</comment>
<proteinExistence type="inferred from homology"/>
<dbReference type="OMA" id="LLDTEIW"/>
<keyword evidence="3" id="KW-0732">Signal</keyword>
<reference evidence="4 5" key="1">
    <citation type="journal article" date="2016" name="G3 (Bethesda)">
        <title>First Draft Assembly and Annotation of the Genome of a California Endemic Oak Quercus lobata Nee (Fagaceae).</title>
        <authorList>
            <person name="Sork V.L."/>
            <person name="Fitz-Gibbon S.T."/>
            <person name="Puiu D."/>
            <person name="Crepeau M."/>
            <person name="Gugger P.F."/>
            <person name="Sherman R."/>
            <person name="Stevens K."/>
            <person name="Langley C.H."/>
            <person name="Pellegrini M."/>
            <person name="Salzberg S.L."/>
        </authorList>
    </citation>
    <scope>NUCLEOTIDE SEQUENCE [LARGE SCALE GENOMIC DNA]</scope>
    <source>
        <strain evidence="4 5">cv. SW786</strain>
    </source>
</reference>
<evidence type="ECO:0000256" key="3">
    <source>
        <dbReference type="ARBA" id="ARBA00022729"/>
    </source>
</evidence>